<organism evidence="1 2">
    <name type="scientific">Morella rubra</name>
    <name type="common">Chinese bayberry</name>
    <dbReference type="NCBI Taxonomy" id="262757"/>
    <lineage>
        <taxon>Eukaryota</taxon>
        <taxon>Viridiplantae</taxon>
        <taxon>Streptophyta</taxon>
        <taxon>Embryophyta</taxon>
        <taxon>Tracheophyta</taxon>
        <taxon>Spermatophyta</taxon>
        <taxon>Magnoliopsida</taxon>
        <taxon>eudicotyledons</taxon>
        <taxon>Gunneridae</taxon>
        <taxon>Pentapetalae</taxon>
        <taxon>rosids</taxon>
        <taxon>fabids</taxon>
        <taxon>Fagales</taxon>
        <taxon>Myricaceae</taxon>
        <taxon>Morella</taxon>
    </lineage>
</organism>
<keyword evidence="2" id="KW-1185">Reference proteome</keyword>
<dbReference type="OrthoDB" id="1869436at2759"/>
<accession>A0A6A1W4W3</accession>
<dbReference type="PANTHER" id="PTHR33499">
    <property type="entry name" value="OS12G0282400 PROTEIN-RELATED"/>
    <property type="match status" value="1"/>
</dbReference>
<protein>
    <submittedName>
        <fullName evidence="1">Uncharacterized protein</fullName>
    </submittedName>
</protein>
<dbReference type="AlphaFoldDB" id="A0A6A1W4W3"/>
<evidence type="ECO:0000313" key="1">
    <source>
        <dbReference type="EMBL" id="KAB1220262.1"/>
    </source>
</evidence>
<gene>
    <name evidence="1" type="ORF">CJ030_MR3G003078</name>
</gene>
<dbReference type="PANTHER" id="PTHR33499:SF11">
    <property type="entry name" value="NO APICAL MERISTEM-ASSOCIATED C-TERMINAL DOMAIN-CONTAINING PROTEIN"/>
    <property type="match status" value="1"/>
</dbReference>
<dbReference type="Proteomes" id="UP000516437">
    <property type="component" value="Chromosome 3"/>
</dbReference>
<reference evidence="1 2" key="1">
    <citation type="journal article" date="2019" name="Plant Biotechnol. J.">
        <title>The red bayberry genome and genetic basis of sex determination.</title>
        <authorList>
            <person name="Jia H.M."/>
            <person name="Jia H.J."/>
            <person name="Cai Q.L."/>
            <person name="Wang Y."/>
            <person name="Zhao H.B."/>
            <person name="Yang W.F."/>
            <person name="Wang G.Y."/>
            <person name="Li Y.H."/>
            <person name="Zhan D.L."/>
            <person name="Shen Y.T."/>
            <person name="Niu Q.F."/>
            <person name="Chang L."/>
            <person name="Qiu J."/>
            <person name="Zhao L."/>
            <person name="Xie H.B."/>
            <person name="Fu W.Y."/>
            <person name="Jin J."/>
            <person name="Li X.W."/>
            <person name="Jiao Y."/>
            <person name="Zhou C.C."/>
            <person name="Tu T."/>
            <person name="Chai C.Y."/>
            <person name="Gao J.L."/>
            <person name="Fan L.J."/>
            <person name="van de Weg E."/>
            <person name="Wang J.Y."/>
            <person name="Gao Z.S."/>
        </authorList>
    </citation>
    <scope>NUCLEOTIDE SEQUENCE [LARGE SCALE GENOMIC DNA]</scope>
    <source>
        <tissue evidence="1">Leaves</tissue>
    </source>
</reference>
<dbReference type="EMBL" id="RXIC02000021">
    <property type="protein sequence ID" value="KAB1220262.1"/>
    <property type="molecule type" value="Genomic_DNA"/>
</dbReference>
<proteinExistence type="predicted"/>
<name>A0A6A1W4W3_9ROSI</name>
<evidence type="ECO:0000313" key="2">
    <source>
        <dbReference type="Proteomes" id="UP000516437"/>
    </source>
</evidence>
<comment type="caution">
    <text evidence="1">The sequence shown here is derived from an EMBL/GenBank/DDBJ whole genome shotgun (WGS) entry which is preliminary data.</text>
</comment>
<sequence length="97" mass="11383">MGGDDKASSMLSSHIGLLVRSHVPFDVVNWSKVSDEVKSYVMNKVLDDFNLDYDRPEDRNTVMSTMNTAYRTHRNRMHQYYSLFPTKEEALEHRIRT</sequence>